<organism evidence="1 2">
    <name type="scientific">Aeromonas media</name>
    <dbReference type="NCBI Taxonomy" id="651"/>
    <lineage>
        <taxon>Bacteria</taxon>
        <taxon>Pseudomonadati</taxon>
        <taxon>Pseudomonadota</taxon>
        <taxon>Gammaproteobacteria</taxon>
        <taxon>Aeromonadales</taxon>
        <taxon>Aeromonadaceae</taxon>
        <taxon>Aeromonas</taxon>
    </lineage>
</organism>
<name>A0AAP6L0X4_AERME</name>
<gene>
    <name evidence="1" type="ORF">SJS82_09025</name>
</gene>
<reference evidence="1" key="1">
    <citation type="submission" date="2023-11" db="EMBL/GenBank/DDBJ databases">
        <title>WGS of Aeromonas in Northern Israel.</title>
        <authorList>
            <person name="Hershko Y."/>
        </authorList>
    </citation>
    <scope>NUCLEOTIDE SEQUENCE</scope>
    <source>
        <strain evidence="1">02297</strain>
    </source>
</reference>
<protein>
    <submittedName>
        <fullName evidence="1">Uncharacterized protein</fullName>
    </submittedName>
</protein>
<dbReference type="Proteomes" id="UP001285835">
    <property type="component" value="Unassembled WGS sequence"/>
</dbReference>
<comment type="caution">
    <text evidence="1">The sequence shown here is derived from an EMBL/GenBank/DDBJ whole genome shotgun (WGS) entry which is preliminary data.</text>
</comment>
<evidence type="ECO:0000313" key="1">
    <source>
        <dbReference type="EMBL" id="MDX7922075.1"/>
    </source>
</evidence>
<accession>A0AAP6L0X4</accession>
<dbReference type="RefSeq" id="WP_319916943.1">
    <property type="nucleotide sequence ID" value="NZ_JAWZXF010000008.1"/>
</dbReference>
<evidence type="ECO:0000313" key="2">
    <source>
        <dbReference type="Proteomes" id="UP001285835"/>
    </source>
</evidence>
<dbReference type="EMBL" id="JAWZXF010000008">
    <property type="protein sequence ID" value="MDX7922075.1"/>
    <property type="molecule type" value="Genomic_DNA"/>
</dbReference>
<dbReference type="AlphaFoldDB" id="A0AAP6L0X4"/>
<proteinExistence type="predicted"/>
<sequence>MKSTLPHRDSDPVMMLYAHYFLASELMQKNYRKLEEKRNKNNRLSRNDRVNLSIYFCTWLGFLAVTCEGFKKLRAHILIQNERPQDFIELLPKINRLGSLMKMHSDPLRKFRNDIFHLRDNHGELERFLNGQHNRLEWAEELQTVLGDFFSEYRVYCQVHYAIEGRKDEFIM</sequence>